<evidence type="ECO:0000256" key="1">
    <source>
        <dbReference type="ARBA" id="ARBA00022553"/>
    </source>
</evidence>
<accession>A0A7K0J3W6</accession>
<dbReference type="SMART" id="SM00421">
    <property type="entry name" value="HTH_LUXR"/>
    <property type="match status" value="1"/>
</dbReference>
<dbReference type="SUPFAM" id="SSF52172">
    <property type="entry name" value="CheY-like"/>
    <property type="match status" value="1"/>
</dbReference>
<reference evidence="6 7" key="1">
    <citation type="submission" date="2019-08" db="EMBL/GenBank/DDBJ databases">
        <title>In-depth cultivation of the pig gut microbiome towards novel bacterial diversity and tailored functional studies.</title>
        <authorList>
            <person name="Wylensek D."/>
            <person name="Hitch T.C.A."/>
            <person name="Clavel T."/>
        </authorList>
    </citation>
    <scope>NUCLEOTIDE SEQUENCE [LARGE SCALE GENOMIC DNA]</scope>
    <source>
        <strain evidence="6 7">WCA-380-WT-3A</strain>
    </source>
</reference>
<dbReference type="RefSeq" id="WP_154561123.1">
    <property type="nucleotide sequence ID" value="NZ_VUMG01000001.1"/>
</dbReference>
<dbReference type="GO" id="GO:0000160">
    <property type="term" value="P:phosphorelay signal transduction system"/>
    <property type="evidence" value="ECO:0007669"/>
    <property type="project" value="InterPro"/>
</dbReference>
<dbReference type="GO" id="GO:0006355">
    <property type="term" value="P:regulation of DNA-templated transcription"/>
    <property type="evidence" value="ECO:0007669"/>
    <property type="project" value="InterPro"/>
</dbReference>
<evidence type="ECO:0000259" key="4">
    <source>
        <dbReference type="PROSITE" id="PS50043"/>
    </source>
</evidence>
<dbReference type="InterPro" id="IPR001789">
    <property type="entry name" value="Sig_transdc_resp-reg_receiver"/>
</dbReference>
<evidence type="ECO:0000313" key="6">
    <source>
        <dbReference type="EMBL" id="MSS44625.1"/>
    </source>
</evidence>
<feature type="domain" description="Response regulatory" evidence="5">
    <location>
        <begin position="4"/>
        <end position="120"/>
    </location>
</feature>
<dbReference type="GO" id="GO:0003677">
    <property type="term" value="F:DNA binding"/>
    <property type="evidence" value="ECO:0007669"/>
    <property type="project" value="UniProtKB-KW"/>
</dbReference>
<dbReference type="EMBL" id="VUMG01000001">
    <property type="protein sequence ID" value="MSS44625.1"/>
    <property type="molecule type" value="Genomic_DNA"/>
</dbReference>
<dbReference type="CDD" id="cd06170">
    <property type="entry name" value="LuxR_C_like"/>
    <property type="match status" value="1"/>
</dbReference>
<dbReference type="InterPro" id="IPR058245">
    <property type="entry name" value="NreC/VraR/RcsB-like_REC"/>
</dbReference>
<keyword evidence="1 3" id="KW-0597">Phosphoprotein</keyword>
<dbReference type="Gene3D" id="3.40.50.2300">
    <property type="match status" value="1"/>
</dbReference>
<protein>
    <submittedName>
        <fullName evidence="6">Response regulator transcription factor</fullName>
    </submittedName>
</protein>
<gene>
    <name evidence="6" type="ORF">FYJ43_00785</name>
</gene>
<dbReference type="SMART" id="SM00448">
    <property type="entry name" value="REC"/>
    <property type="match status" value="1"/>
</dbReference>
<keyword evidence="7" id="KW-1185">Reference proteome</keyword>
<evidence type="ECO:0000256" key="3">
    <source>
        <dbReference type="PROSITE-ProRule" id="PRU00169"/>
    </source>
</evidence>
<proteinExistence type="predicted"/>
<keyword evidence="2" id="KW-0238">DNA-binding</keyword>
<dbReference type="CDD" id="cd17535">
    <property type="entry name" value="REC_NarL-like"/>
    <property type="match status" value="1"/>
</dbReference>
<dbReference type="SUPFAM" id="SSF46894">
    <property type="entry name" value="C-terminal effector domain of the bipartite response regulators"/>
    <property type="match status" value="1"/>
</dbReference>
<dbReference type="Pfam" id="PF00196">
    <property type="entry name" value="GerE"/>
    <property type="match status" value="1"/>
</dbReference>
<dbReference type="InterPro" id="IPR039420">
    <property type="entry name" value="WalR-like"/>
</dbReference>
<sequence>MTTRILIAEDIELVAEAFQALLSIEPEFEVVGRVSRGDELVTCATRLMPDLILADIDMPGATGIEATKTLRSMGYKGHIILLTALPGSGHLHAALAAGADGYLLKAMTGASLMNAIRAVQNGHTAIDPDIAATAMRKGPSPLTQRETEILKMVAAGFSTAQIADQMYLSKGTVRNYLSMVMSKLEVDSRTAAVTKAQHEGWL</sequence>
<dbReference type="AlphaFoldDB" id="A0A7K0J3W6"/>
<name>A0A7K0J3W6_9ACTN</name>
<dbReference type="PANTHER" id="PTHR43214:SF42">
    <property type="entry name" value="TRANSCRIPTIONAL REGULATORY PROTEIN DESR"/>
    <property type="match status" value="1"/>
</dbReference>
<evidence type="ECO:0000313" key="7">
    <source>
        <dbReference type="Proteomes" id="UP000466104"/>
    </source>
</evidence>
<evidence type="ECO:0000256" key="2">
    <source>
        <dbReference type="ARBA" id="ARBA00023125"/>
    </source>
</evidence>
<dbReference type="PROSITE" id="PS50110">
    <property type="entry name" value="RESPONSE_REGULATORY"/>
    <property type="match status" value="1"/>
</dbReference>
<dbReference type="PRINTS" id="PR00038">
    <property type="entry name" value="HTHLUXR"/>
</dbReference>
<dbReference type="PROSITE" id="PS50043">
    <property type="entry name" value="HTH_LUXR_2"/>
    <property type="match status" value="1"/>
</dbReference>
<dbReference type="Pfam" id="PF00072">
    <property type="entry name" value="Response_reg"/>
    <property type="match status" value="1"/>
</dbReference>
<dbReference type="PANTHER" id="PTHR43214">
    <property type="entry name" value="TWO-COMPONENT RESPONSE REGULATOR"/>
    <property type="match status" value="1"/>
</dbReference>
<organism evidence="6 7">
    <name type="scientific">Cutibacterium porci</name>
    <dbReference type="NCBI Taxonomy" id="2605781"/>
    <lineage>
        <taxon>Bacteria</taxon>
        <taxon>Bacillati</taxon>
        <taxon>Actinomycetota</taxon>
        <taxon>Actinomycetes</taxon>
        <taxon>Propionibacteriales</taxon>
        <taxon>Propionibacteriaceae</taxon>
        <taxon>Cutibacterium</taxon>
    </lineage>
</organism>
<evidence type="ECO:0000259" key="5">
    <source>
        <dbReference type="PROSITE" id="PS50110"/>
    </source>
</evidence>
<dbReference type="InterPro" id="IPR000792">
    <property type="entry name" value="Tscrpt_reg_LuxR_C"/>
</dbReference>
<dbReference type="InterPro" id="IPR016032">
    <property type="entry name" value="Sig_transdc_resp-reg_C-effctor"/>
</dbReference>
<dbReference type="InterPro" id="IPR011006">
    <property type="entry name" value="CheY-like_superfamily"/>
</dbReference>
<feature type="modified residue" description="4-aspartylphosphate" evidence="3">
    <location>
        <position position="55"/>
    </location>
</feature>
<comment type="caution">
    <text evidence="6">The sequence shown here is derived from an EMBL/GenBank/DDBJ whole genome shotgun (WGS) entry which is preliminary data.</text>
</comment>
<feature type="domain" description="HTH luxR-type" evidence="4">
    <location>
        <begin position="135"/>
        <end position="200"/>
    </location>
</feature>
<dbReference type="Proteomes" id="UP000466104">
    <property type="component" value="Unassembled WGS sequence"/>
</dbReference>